<keyword evidence="2" id="KW-1185">Reference proteome</keyword>
<proteinExistence type="predicted"/>
<reference evidence="1 2" key="1">
    <citation type="submission" date="2024-07" db="EMBL/GenBank/DDBJ databases">
        <title>Uliginosibacterium paludis KCTC:42655.</title>
        <authorList>
            <person name="Kim M.K."/>
        </authorList>
    </citation>
    <scope>NUCLEOTIDE SEQUENCE [LARGE SCALE GENOMIC DNA]</scope>
    <source>
        <strain evidence="1 2">KCTC 42655</strain>
    </source>
</reference>
<name>A0ABV2CVC1_9RHOO</name>
<dbReference type="RefSeq" id="WP_345928106.1">
    <property type="nucleotide sequence ID" value="NZ_JBDIVF010000005.1"/>
</dbReference>
<dbReference type="Proteomes" id="UP001548590">
    <property type="component" value="Unassembled WGS sequence"/>
</dbReference>
<accession>A0ABV2CVC1</accession>
<gene>
    <name evidence="1" type="ORF">ABVT11_18640</name>
</gene>
<evidence type="ECO:0000313" key="1">
    <source>
        <dbReference type="EMBL" id="MET1491864.1"/>
    </source>
</evidence>
<organism evidence="1 2">
    <name type="scientific">Uliginosibacterium paludis</name>
    <dbReference type="NCBI Taxonomy" id="1615952"/>
    <lineage>
        <taxon>Bacteria</taxon>
        <taxon>Pseudomonadati</taxon>
        <taxon>Pseudomonadota</taxon>
        <taxon>Betaproteobacteria</taxon>
        <taxon>Rhodocyclales</taxon>
        <taxon>Zoogloeaceae</taxon>
        <taxon>Uliginosibacterium</taxon>
    </lineage>
</organism>
<sequence>MGHQMCDQTYVEFLESIKAAGVAITNENELRERLGETWRWRFAFMTLAANGKSLGINFLDRDASRHLDEIRGAFARYQFPVNADALFERSLAAS</sequence>
<comment type="caution">
    <text evidence="1">The sequence shown here is derived from an EMBL/GenBank/DDBJ whole genome shotgun (WGS) entry which is preliminary data.</text>
</comment>
<protein>
    <submittedName>
        <fullName evidence="1">Uncharacterized protein</fullName>
    </submittedName>
</protein>
<dbReference type="EMBL" id="JBEWLZ010000017">
    <property type="protein sequence ID" value="MET1491864.1"/>
    <property type="molecule type" value="Genomic_DNA"/>
</dbReference>
<evidence type="ECO:0000313" key="2">
    <source>
        <dbReference type="Proteomes" id="UP001548590"/>
    </source>
</evidence>